<dbReference type="EMBL" id="CP013235">
    <property type="protein sequence ID" value="AMP11647.1"/>
    <property type="molecule type" value="Genomic_DNA"/>
</dbReference>
<evidence type="ECO:0000313" key="1">
    <source>
        <dbReference type="EMBL" id="AMP11647.1"/>
    </source>
</evidence>
<reference evidence="1 2" key="1">
    <citation type="submission" date="2015-11" db="EMBL/GenBank/DDBJ databases">
        <title>Exploring the genomic traits of fungus-feeding bacterial genus Collimonas.</title>
        <authorList>
            <person name="Song C."/>
            <person name="Schmidt R."/>
            <person name="de Jager V."/>
            <person name="Krzyzanowska D."/>
            <person name="Jongedijk E."/>
            <person name="Cankar K."/>
            <person name="Beekwilder J."/>
            <person name="van Veen A."/>
            <person name="de Boer W."/>
            <person name="van Veen J.A."/>
            <person name="Garbeva P."/>
        </authorList>
    </citation>
    <scope>NUCLEOTIDE SEQUENCE [LARGE SCALE GENOMIC DNA]</scope>
    <source>
        <strain evidence="1 2">Ter282</strain>
    </source>
</reference>
<sequence>MTPVLELISLLERWSNLPRGLPGGSWAPFCNGEDFAIIDILA</sequence>
<dbReference type="Proteomes" id="UP000071778">
    <property type="component" value="Chromosome"/>
</dbReference>
<dbReference type="AlphaFoldDB" id="A0A127QNV6"/>
<gene>
    <name evidence="1" type="ORF">CAter282_3978</name>
</gene>
<proteinExistence type="predicted"/>
<evidence type="ECO:0000313" key="2">
    <source>
        <dbReference type="Proteomes" id="UP000071778"/>
    </source>
</evidence>
<name>A0A127QNV6_9BURK</name>
<accession>A0A127QNV6</accession>
<keyword evidence="2" id="KW-1185">Reference proteome</keyword>
<protein>
    <submittedName>
        <fullName evidence="1">Uncharacterized protein</fullName>
    </submittedName>
</protein>
<dbReference type="PATRIC" id="fig|279058.18.peg.3920"/>
<organism evidence="1 2">
    <name type="scientific">Collimonas arenae</name>
    <dbReference type="NCBI Taxonomy" id="279058"/>
    <lineage>
        <taxon>Bacteria</taxon>
        <taxon>Pseudomonadati</taxon>
        <taxon>Pseudomonadota</taxon>
        <taxon>Betaproteobacteria</taxon>
        <taxon>Burkholderiales</taxon>
        <taxon>Oxalobacteraceae</taxon>
        <taxon>Collimonas</taxon>
    </lineage>
</organism>